<accession>A8N3Q8</accession>
<gene>
    <name evidence="2" type="ORF">CC1G_00703</name>
</gene>
<evidence type="ECO:0000313" key="2">
    <source>
        <dbReference type="EMBL" id="EAU92484.2"/>
    </source>
</evidence>
<evidence type="ECO:0000256" key="1">
    <source>
        <dbReference type="SAM" id="MobiDB-lite"/>
    </source>
</evidence>
<dbReference type="KEGG" id="cci:CC1G_00703"/>
<feature type="compositionally biased region" description="Gly residues" evidence="1">
    <location>
        <begin position="561"/>
        <end position="578"/>
    </location>
</feature>
<dbReference type="OrthoDB" id="3067933at2759"/>
<sequence>MSLQRPEMGATSSVDSPSDQLLLGQRETQPGLPYPMPSYTYPWGQCAAISRLFTQAEIPHIQWGDQVLTLYGANQTTIMVAILVPDDQLEHRSEPTHLADKRDLNELPVHLKTIGGVICLCPSSIPEAVPLRDGDPYILNVSSNEYLVPLKLGGTQTWRHHFEKVSPNGSQSEYRTSGDLQVVRLLEPRSIVAVHILHHLRWTQGTANSRVGIGLRWMGVLNLMVPIVGNERVLDLLPEGEIREYYAQLKSTVWHRANVKRYNYMLVGTWKLTTRCPSICPNFPMQRAVHGSLTAGANIMGAYTVDTGKQRVWSNQTNSIKGRTSRTAKALTIGSMGQGYSIVASTSHSNTLPSDERKGARGKSQQYPRGYKSRSYSPPAHRQLVPGPHVSQLILVAQDARQHIISNHATLSQLAEGMFGGKDTFRMLAGFHEPLIERGIGYLQQVHIFSSTSVAPGRLALEALGKATAPYSAAIFTPTAFIDVPVFDTSGKPVTFDDHTLSATGMHLDDIIATRLPVEPGRVSTSTAHELEEIPGDNLWPNTQDDRPTFPPNSASRGSDGMEGGGYFEQVDDGGGLNGNPHEPKVAPEEGSDDDDEYIDKSAPVQENAGPLDGATGTDEQPPSPPGKVGETGGSRIHIHVEAELYRLSRALYKQSYSSKASIPAQKCQVLQLLADFEFHSSSHSQTRECHFRFSRLKCGSKSGLTAIQPYHQRLLKVDVDTMVEQVRMYNVAPATTLSRDACYTQSHGSKSAHQAALKLAMKYPLGFSAAVEGTKINETSGVVEQRLYRSAIRQEEDFGRIWWTYEVDDENHRVYGIEVARKNLPRASIELFHRDGPPSKPTKQPHFEITLSSCWTLIQQKPSTVLWKIWSQTDDVELQYSNIGQWIKVEIPTDISEDSHFLAKMEVKNRQTVTIYSKKGLSTFTPVVTPLGEGGSF</sequence>
<keyword evidence="3" id="KW-1185">Reference proteome</keyword>
<dbReference type="VEuPathDB" id="FungiDB:CC1G_00703"/>
<proteinExistence type="predicted"/>
<evidence type="ECO:0000313" key="3">
    <source>
        <dbReference type="Proteomes" id="UP000001861"/>
    </source>
</evidence>
<dbReference type="InParanoid" id="A8N3Q8"/>
<dbReference type="GeneID" id="6005955"/>
<dbReference type="EMBL" id="AACS02000001">
    <property type="protein sequence ID" value="EAU92484.2"/>
    <property type="molecule type" value="Genomic_DNA"/>
</dbReference>
<feature type="region of interest" description="Disordered" evidence="1">
    <location>
        <begin position="345"/>
        <end position="380"/>
    </location>
</feature>
<name>A8N3Q8_COPC7</name>
<comment type="caution">
    <text evidence="2">The sequence shown here is derived from an EMBL/GenBank/DDBJ whole genome shotgun (WGS) entry which is preliminary data.</text>
</comment>
<dbReference type="AlphaFoldDB" id="A8N3Q8"/>
<dbReference type="RefSeq" id="XP_001829524.2">
    <property type="nucleotide sequence ID" value="XM_001829472.2"/>
</dbReference>
<organism evidence="2 3">
    <name type="scientific">Coprinopsis cinerea (strain Okayama-7 / 130 / ATCC MYA-4618 / FGSC 9003)</name>
    <name type="common">Inky cap fungus</name>
    <name type="synonym">Hormographiella aspergillata</name>
    <dbReference type="NCBI Taxonomy" id="240176"/>
    <lineage>
        <taxon>Eukaryota</taxon>
        <taxon>Fungi</taxon>
        <taxon>Dikarya</taxon>
        <taxon>Basidiomycota</taxon>
        <taxon>Agaricomycotina</taxon>
        <taxon>Agaricomycetes</taxon>
        <taxon>Agaricomycetidae</taxon>
        <taxon>Agaricales</taxon>
        <taxon>Agaricineae</taxon>
        <taxon>Psathyrellaceae</taxon>
        <taxon>Coprinopsis</taxon>
    </lineage>
</organism>
<dbReference type="HOGENOM" id="CLU_312595_0_0_1"/>
<feature type="region of interest" description="Disordered" evidence="1">
    <location>
        <begin position="522"/>
        <end position="634"/>
    </location>
</feature>
<reference evidence="2 3" key="1">
    <citation type="journal article" date="2010" name="Proc. Natl. Acad. Sci. U.S.A.">
        <title>Insights into evolution of multicellular fungi from the assembled chromosomes of the mushroom Coprinopsis cinerea (Coprinus cinereus).</title>
        <authorList>
            <person name="Stajich J.E."/>
            <person name="Wilke S.K."/>
            <person name="Ahren D."/>
            <person name="Au C.H."/>
            <person name="Birren B.W."/>
            <person name="Borodovsky M."/>
            <person name="Burns C."/>
            <person name="Canback B."/>
            <person name="Casselton L.A."/>
            <person name="Cheng C.K."/>
            <person name="Deng J."/>
            <person name="Dietrich F.S."/>
            <person name="Fargo D.C."/>
            <person name="Farman M.L."/>
            <person name="Gathman A.C."/>
            <person name="Goldberg J."/>
            <person name="Guigo R."/>
            <person name="Hoegger P.J."/>
            <person name="Hooker J.B."/>
            <person name="Huggins A."/>
            <person name="James T.Y."/>
            <person name="Kamada T."/>
            <person name="Kilaru S."/>
            <person name="Kodira C."/>
            <person name="Kues U."/>
            <person name="Kupfer D."/>
            <person name="Kwan H.S."/>
            <person name="Lomsadze A."/>
            <person name="Li W."/>
            <person name="Lilly W.W."/>
            <person name="Ma L.J."/>
            <person name="Mackey A.J."/>
            <person name="Manning G."/>
            <person name="Martin F."/>
            <person name="Muraguchi H."/>
            <person name="Natvig D.O."/>
            <person name="Palmerini H."/>
            <person name="Ramesh M.A."/>
            <person name="Rehmeyer C.J."/>
            <person name="Roe B.A."/>
            <person name="Shenoy N."/>
            <person name="Stanke M."/>
            <person name="Ter-Hovhannisyan V."/>
            <person name="Tunlid A."/>
            <person name="Velagapudi R."/>
            <person name="Vision T.J."/>
            <person name="Zeng Q."/>
            <person name="Zolan M.E."/>
            <person name="Pukkila P.J."/>
        </authorList>
    </citation>
    <scope>NUCLEOTIDE SEQUENCE [LARGE SCALE GENOMIC DNA]</scope>
    <source>
        <strain evidence="3">Okayama-7 / 130 / ATCC MYA-4618 / FGSC 9003</strain>
    </source>
</reference>
<dbReference type="Proteomes" id="UP000001861">
    <property type="component" value="Unassembled WGS sequence"/>
</dbReference>
<protein>
    <submittedName>
        <fullName evidence="2">Uncharacterized protein</fullName>
    </submittedName>
</protein>